<name>A0A2T2WS50_9FIRM</name>
<dbReference type="AlphaFoldDB" id="A0A2T2WS50"/>
<feature type="domain" description="DUF1835" evidence="2">
    <location>
        <begin position="36"/>
        <end position="146"/>
    </location>
</feature>
<comment type="caution">
    <text evidence="4">The sequence shown here is derived from an EMBL/GenBank/DDBJ whole genome shotgun (WGS) entry which is preliminary data.</text>
</comment>
<dbReference type="Proteomes" id="UP000242699">
    <property type="component" value="Unassembled WGS sequence"/>
</dbReference>
<accession>A0A2T2WS50</accession>
<dbReference type="EMBL" id="PXYT01000061">
    <property type="protein sequence ID" value="PSR25062.1"/>
    <property type="molecule type" value="Genomic_DNA"/>
</dbReference>
<evidence type="ECO:0000313" key="5">
    <source>
        <dbReference type="Proteomes" id="UP000242699"/>
    </source>
</evidence>
<feature type="domain" description="DUF3658" evidence="3">
    <location>
        <begin position="188"/>
        <end position="296"/>
    </location>
</feature>
<dbReference type="Pfam" id="PF12395">
    <property type="entry name" value="DUF3658"/>
    <property type="match status" value="1"/>
</dbReference>
<evidence type="ECO:0000259" key="3">
    <source>
        <dbReference type="Pfam" id="PF12395"/>
    </source>
</evidence>
<feature type="region of interest" description="Disordered" evidence="1">
    <location>
        <begin position="13"/>
        <end position="33"/>
    </location>
</feature>
<evidence type="ECO:0000313" key="4">
    <source>
        <dbReference type="EMBL" id="PSR25062.1"/>
    </source>
</evidence>
<sequence length="308" mass="34546">MCYMKVLETSKARVEPDPGVRKTSARRSGKDSMKTHVVFGETAEKKLEIALSPSPDSVIGLNDDLMAGPLAEDAFGPDVPVQRLRWWQTLSTGEDESHYVTGMTSNWQKFWTKILRLGAQDSLTVWVADNPTEYCGMLAVLAILSPQVPVAVIPVTSAYSAKFNNLHEKWTIKATGHDVRVDHYQALWDYAKPITASERERLQMNWRRLVQDHGEMRALVDGTVLTVPIDIWDHFIIRQAEKLGITHVTVPAVRLVGECLGFHSQWTDDLLVFWRIRHLATTGVFTYSGSLSDMRACILKAGPLATSE</sequence>
<organism evidence="4 5">
    <name type="scientific">Sulfobacillus benefaciens</name>
    <dbReference type="NCBI Taxonomy" id="453960"/>
    <lineage>
        <taxon>Bacteria</taxon>
        <taxon>Bacillati</taxon>
        <taxon>Bacillota</taxon>
        <taxon>Clostridia</taxon>
        <taxon>Eubacteriales</taxon>
        <taxon>Clostridiales Family XVII. Incertae Sedis</taxon>
        <taxon>Sulfobacillus</taxon>
    </lineage>
</organism>
<evidence type="ECO:0000259" key="2">
    <source>
        <dbReference type="Pfam" id="PF08874"/>
    </source>
</evidence>
<gene>
    <name evidence="4" type="ORF">C7B43_17665</name>
</gene>
<dbReference type="Pfam" id="PF08874">
    <property type="entry name" value="DUF1835"/>
    <property type="match status" value="1"/>
</dbReference>
<reference evidence="4 5" key="1">
    <citation type="journal article" date="2014" name="BMC Genomics">
        <title>Comparison of environmental and isolate Sulfobacillus genomes reveals diverse carbon, sulfur, nitrogen, and hydrogen metabolisms.</title>
        <authorList>
            <person name="Justice N.B."/>
            <person name="Norman A."/>
            <person name="Brown C.T."/>
            <person name="Singh A."/>
            <person name="Thomas B.C."/>
            <person name="Banfield J.F."/>
        </authorList>
    </citation>
    <scope>NUCLEOTIDE SEQUENCE [LARGE SCALE GENOMIC DNA]</scope>
    <source>
        <strain evidence="4">AMDSBA1</strain>
    </source>
</reference>
<protein>
    <recommendedName>
        <fullName evidence="6">DUF1835 domain-containing protein</fullName>
    </recommendedName>
</protein>
<evidence type="ECO:0008006" key="6">
    <source>
        <dbReference type="Google" id="ProtNLM"/>
    </source>
</evidence>
<dbReference type="InterPro" id="IPR014973">
    <property type="entry name" value="DUF1835"/>
</dbReference>
<proteinExistence type="predicted"/>
<dbReference type="InterPro" id="IPR022123">
    <property type="entry name" value="DUF3658"/>
</dbReference>
<evidence type="ECO:0000256" key="1">
    <source>
        <dbReference type="SAM" id="MobiDB-lite"/>
    </source>
</evidence>